<sequence length="191" mass="19978">MKASVLPAARSFVLACLLAAAIPAAQALRLGEQAESARRATATGTVTAVDAAARIIRVKGKRGEFTFRLDPKVRDAEQLKPGDKVKVEYVAAFAMTLRRGGEESRAKVESEAEARRQANGAGASGPVPITIVTKVLAVDRGAGTIRLKGPEGREVSFQVRDKADLAGVRVGDQVVAVVYEAVAVDVVSAGK</sequence>
<name>A0A937CWB4_9BURK</name>
<evidence type="ECO:0000313" key="3">
    <source>
        <dbReference type="Proteomes" id="UP000599109"/>
    </source>
</evidence>
<keyword evidence="1" id="KW-0732">Signal</keyword>
<evidence type="ECO:0008006" key="4">
    <source>
        <dbReference type="Google" id="ProtNLM"/>
    </source>
</evidence>
<feature type="chain" id="PRO_5036704212" description="DUF5666 domain-containing protein" evidence="1">
    <location>
        <begin position="28"/>
        <end position="191"/>
    </location>
</feature>
<reference evidence="2 3" key="1">
    <citation type="journal article" date="2017" name="Int. J. Syst. Evol. Microbiol.">
        <title>Ramlibacter monticola sp. nov., isolated from forest soil.</title>
        <authorList>
            <person name="Chaudhary D.K."/>
            <person name="Kim J."/>
        </authorList>
    </citation>
    <scope>NUCLEOTIDE SEQUENCE [LARGE SCALE GENOMIC DNA]</scope>
    <source>
        <strain evidence="2 3">KACC 19175</strain>
    </source>
</reference>
<proteinExistence type="predicted"/>
<accession>A0A937CWB4</accession>
<dbReference type="AlphaFoldDB" id="A0A937CWB4"/>
<dbReference type="EMBL" id="JAEQNE010000008">
    <property type="protein sequence ID" value="MBL0394578.1"/>
    <property type="molecule type" value="Genomic_DNA"/>
</dbReference>
<evidence type="ECO:0000256" key="1">
    <source>
        <dbReference type="SAM" id="SignalP"/>
    </source>
</evidence>
<gene>
    <name evidence="2" type="ORF">JJ685_25790</name>
</gene>
<comment type="caution">
    <text evidence="2">The sequence shown here is derived from an EMBL/GenBank/DDBJ whole genome shotgun (WGS) entry which is preliminary data.</text>
</comment>
<dbReference type="RefSeq" id="WP_201677239.1">
    <property type="nucleotide sequence ID" value="NZ_JAEQNE010000008.1"/>
</dbReference>
<dbReference type="Proteomes" id="UP000599109">
    <property type="component" value="Unassembled WGS sequence"/>
</dbReference>
<evidence type="ECO:0000313" key="2">
    <source>
        <dbReference type="EMBL" id="MBL0394578.1"/>
    </source>
</evidence>
<feature type="signal peptide" evidence="1">
    <location>
        <begin position="1"/>
        <end position="27"/>
    </location>
</feature>
<organism evidence="2 3">
    <name type="scientific">Ramlibacter monticola</name>
    <dbReference type="NCBI Taxonomy" id="1926872"/>
    <lineage>
        <taxon>Bacteria</taxon>
        <taxon>Pseudomonadati</taxon>
        <taxon>Pseudomonadota</taxon>
        <taxon>Betaproteobacteria</taxon>
        <taxon>Burkholderiales</taxon>
        <taxon>Comamonadaceae</taxon>
        <taxon>Ramlibacter</taxon>
    </lineage>
</organism>
<protein>
    <recommendedName>
        <fullName evidence="4">DUF5666 domain-containing protein</fullName>
    </recommendedName>
</protein>
<keyword evidence="3" id="KW-1185">Reference proteome</keyword>